<accession>A0A3M0FYS3</accession>
<reference evidence="2 5" key="2">
    <citation type="submission" date="2021-01" db="EMBL/GenBank/DDBJ databases">
        <title>Complete genome sequences of Corynebacterium macginleyi strains isolated from infectious keratitis.</title>
        <authorList>
            <person name="Sagerfors S."/>
            <person name="Poehlein A."/>
            <person name="Soderquist B."/>
            <person name="Bruggemann H."/>
        </authorList>
    </citation>
    <scope>NUCLEOTIDE SEQUENCE [LARGE SCALE GENOMIC DNA]</scope>
    <source>
        <strain evidence="2 5">12T220</strain>
    </source>
</reference>
<keyword evidence="1" id="KW-0472">Membrane</keyword>
<protein>
    <submittedName>
        <fullName evidence="3">Zinc-binding dehydrogenase</fullName>
    </submittedName>
</protein>
<evidence type="ECO:0000313" key="4">
    <source>
        <dbReference type="Proteomes" id="UP000270649"/>
    </source>
</evidence>
<feature type="transmembrane region" description="Helical" evidence="1">
    <location>
        <begin position="27"/>
        <end position="47"/>
    </location>
</feature>
<dbReference type="EMBL" id="REGC01000017">
    <property type="protein sequence ID" value="RMB57027.1"/>
    <property type="molecule type" value="Genomic_DNA"/>
</dbReference>
<dbReference type="AlphaFoldDB" id="A0A3M0FYS3"/>
<evidence type="ECO:0000313" key="2">
    <source>
        <dbReference type="EMBL" id="MBM0243527.1"/>
    </source>
</evidence>
<keyword evidence="1" id="KW-1133">Transmembrane helix</keyword>
<evidence type="ECO:0000256" key="1">
    <source>
        <dbReference type="SAM" id="Phobius"/>
    </source>
</evidence>
<evidence type="ECO:0000313" key="5">
    <source>
        <dbReference type="Proteomes" id="UP001518680"/>
    </source>
</evidence>
<organism evidence="3 4">
    <name type="scientific">Corynebacterium macginleyi</name>
    <dbReference type="NCBI Taxonomy" id="38290"/>
    <lineage>
        <taxon>Bacteria</taxon>
        <taxon>Bacillati</taxon>
        <taxon>Actinomycetota</taxon>
        <taxon>Actinomycetes</taxon>
        <taxon>Mycobacteriales</taxon>
        <taxon>Corynebacteriaceae</taxon>
        <taxon>Corynebacterium</taxon>
    </lineage>
</organism>
<dbReference type="OrthoDB" id="4424502at2"/>
<sequence length="68" mass="7662">MLVAALVLALVAFVALVTYVLTTGEWALYFVFIAAGVGIVAFIFDWARKYRADNQLIEDDLSQERKQH</sequence>
<keyword evidence="5" id="KW-1185">Reference proteome</keyword>
<dbReference type="GeneID" id="92745803"/>
<comment type="caution">
    <text evidence="3">The sequence shown here is derived from an EMBL/GenBank/DDBJ whole genome shotgun (WGS) entry which is preliminary data.</text>
</comment>
<dbReference type="RefSeq" id="WP_121911335.1">
    <property type="nucleotide sequence ID" value="NZ_CP068291.1"/>
</dbReference>
<gene>
    <name evidence="3" type="ORF">D9543_10285</name>
    <name evidence="2" type="ORF">GWO63_004415</name>
</gene>
<dbReference type="EMBL" id="JAACBX020000001">
    <property type="protein sequence ID" value="MBM0243527.1"/>
    <property type="molecule type" value="Genomic_DNA"/>
</dbReference>
<keyword evidence="1" id="KW-0812">Transmembrane</keyword>
<dbReference type="Proteomes" id="UP001518680">
    <property type="component" value="Unassembled WGS sequence"/>
</dbReference>
<reference evidence="3 4" key="1">
    <citation type="submission" date="2018-10" db="EMBL/GenBank/DDBJ databases">
        <title>Corynebacterium macginleyi genome sequencing and assembly of the type strain and two clinical samples.</title>
        <authorList>
            <person name="Bernier A.-M."/>
            <person name="Bernard K."/>
        </authorList>
    </citation>
    <scope>NUCLEOTIDE SEQUENCE [LARGE SCALE GENOMIC DNA]</scope>
    <source>
        <strain evidence="3 4">NML 120205</strain>
    </source>
</reference>
<name>A0A3M0FYS3_9CORY</name>
<dbReference type="Proteomes" id="UP000270649">
    <property type="component" value="Unassembled WGS sequence"/>
</dbReference>
<evidence type="ECO:0000313" key="3">
    <source>
        <dbReference type="EMBL" id="RMB57027.1"/>
    </source>
</evidence>
<proteinExistence type="predicted"/>